<feature type="compositionally biased region" description="Low complexity" evidence="1">
    <location>
        <begin position="434"/>
        <end position="443"/>
    </location>
</feature>
<sequence>MADESINSSPRKLNNSIHKSRLHRRHKRLNATFTTTSGTPCTHEVEEEDLSCTLLVMYDSDETMENSIKNKCPRIEKTISKVNTSYDPFAEHRLLVLADRSRAMPSSRLFKATQGFEPCNNFLFESLEQREGNISENNRNKTDGFEITDSELLQVCEETEKKTIDLSSIKEVKGDVNKSPSTPKRKTKSIVDLILEDFCSSPQSPELQQSSEESNFNFRFANKPLRTYSRRKHENVIARQNIAEQYNKPTNSVAHCVLNDDLLSNDSSTDLSVQEDQTQLIPVKEAVVVLQHSQSLCENLQNLSAYFTESSGERDKKQDPSTECVEHQLAEDYLGVRALAEKSSSEIYFTANKADNDCMQIEEELVLPETEEQFKGRSDISFTTNRAEDDCMQVDEELVLPETEEQSKTNSNGHISNEEDFKGFSSEEEDTKQNCDTLTPNDDTNNDELNDEWYDECDIFAKFDMGIALDAASSFKLDKIETSEATHTMDTNGCNVAQINAEPIIGFRTASNKEVKISAEAQARVASIFQNLPPLPLNNSCDEELPIEDEAGEEDCQNVMNRTITISKTIDDLVGTSANPDELIGSKEMADVCGFTTISHKTITISNEAKQQAARALEMLTPLPQDEICLKNDATANDASTSKELFIGFRTASSKSINISKEAQERALKILEQLPNDGMEAELDANKLTGFATASRKTIQISDDAKKRAARILEDVMEFQKESVEDDVKRSLENLQFSEWPVEEEEEINVHEEVANEKVVNANTANENKINLPGFSTAPKKANQRAAVTENLKTENIKKSSETMSLDNLLFPERSLATVVAVGRVADKPEPTLNGLNKRKRSDSESAQNRRISTSPPRTPKLFCKSTGGERSPLAHIQTTNTHSSLSQMAVNTPPDYRARHGIIARKNLLSLNMSNKLKAKSSKHQDMKPENSVAKTPTKRSSATTAASMANEPNSPPATPIPNLQEFFNSAVMSTSTPQPPVRQQTRMSTRARKRAESVAAALNTPTTTKDKTTITTPTNDGSFRHIDWENDSVNKSATSLNTSRLSNSSCSNIMKMESNPTPKQRIERLRMYGKPPSVSPICMSSTNNCRVSGLQRRTRSASKGERINRE</sequence>
<feature type="compositionally biased region" description="Polar residues" evidence="1">
    <location>
        <begin position="845"/>
        <end position="856"/>
    </location>
</feature>
<name>A0A034VQ82_BACDO</name>
<protein>
    <submittedName>
        <fullName evidence="2">Breast cancer type 2 susceptibility protein-like protein</fullName>
    </submittedName>
</protein>
<proteinExistence type="predicted"/>
<feature type="region of interest" description="Disordered" evidence="1">
    <location>
        <begin position="920"/>
        <end position="959"/>
    </location>
</feature>
<feature type="region of interest" description="Disordered" evidence="1">
    <location>
        <begin position="828"/>
        <end position="873"/>
    </location>
</feature>
<dbReference type="PROSITE" id="PS50138">
    <property type="entry name" value="BRCA2_REPEAT"/>
    <property type="match status" value="3"/>
</dbReference>
<evidence type="ECO:0000313" key="2">
    <source>
        <dbReference type="EMBL" id="JAC43688.1"/>
    </source>
</evidence>
<evidence type="ECO:0000256" key="1">
    <source>
        <dbReference type="SAM" id="MobiDB-lite"/>
    </source>
</evidence>
<feature type="region of interest" description="Disordered" evidence="1">
    <location>
        <begin position="1092"/>
        <end position="1112"/>
    </location>
</feature>
<feature type="region of interest" description="Disordered" evidence="1">
    <location>
        <begin position="401"/>
        <end position="450"/>
    </location>
</feature>
<feature type="compositionally biased region" description="Polar residues" evidence="1">
    <location>
        <begin position="1"/>
        <end position="17"/>
    </location>
</feature>
<feature type="compositionally biased region" description="Polar residues" evidence="1">
    <location>
        <begin position="934"/>
        <end position="954"/>
    </location>
</feature>
<dbReference type="Pfam" id="PF00634">
    <property type="entry name" value="BRCA2"/>
    <property type="match status" value="1"/>
</dbReference>
<dbReference type="InterPro" id="IPR002093">
    <property type="entry name" value="BRCA2_repeat"/>
</dbReference>
<dbReference type="OrthoDB" id="21095at2759"/>
<dbReference type="EMBL" id="GAKP01015264">
    <property type="protein sequence ID" value="JAC43688.1"/>
    <property type="molecule type" value="Transcribed_RNA"/>
</dbReference>
<accession>A0A034VQ82</accession>
<reference evidence="2" key="1">
    <citation type="journal article" date="2014" name="BMC Genomics">
        <title>Characterizing the developmental transcriptome of the oriental fruit fly, Bactrocera dorsalis (Diptera: Tephritidae) through comparative genomic analysis with Drosophila melanogaster utilizing modENCODE datasets.</title>
        <authorList>
            <person name="Geib S.M."/>
            <person name="Calla B."/>
            <person name="Hall B."/>
            <person name="Hou S."/>
            <person name="Manoukis N.C."/>
        </authorList>
    </citation>
    <scope>NUCLEOTIDE SEQUENCE</scope>
    <source>
        <strain evidence="2">Punador</strain>
    </source>
</reference>
<organism evidence="2">
    <name type="scientific">Bactrocera dorsalis</name>
    <name type="common">Oriental fruit fly</name>
    <name type="synonym">Dacus dorsalis</name>
    <dbReference type="NCBI Taxonomy" id="27457"/>
    <lineage>
        <taxon>Eukaryota</taxon>
        <taxon>Metazoa</taxon>
        <taxon>Ecdysozoa</taxon>
        <taxon>Arthropoda</taxon>
        <taxon>Hexapoda</taxon>
        <taxon>Insecta</taxon>
        <taxon>Pterygota</taxon>
        <taxon>Neoptera</taxon>
        <taxon>Endopterygota</taxon>
        <taxon>Diptera</taxon>
        <taxon>Brachycera</taxon>
        <taxon>Muscomorpha</taxon>
        <taxon>Tephritoidea</taxon>
        <taxon>Tephritidae</taxon>
        <taxon>Bactrocera</taxon>
        <taxon>Bactrocera</taxon>
    </lineage>
</organism>
<gene>
    <name evidence="2" type="primary">BRCA2</name>
</gene>
<feature type="region of interest" description="Disordered" evidence="1">
    <location>
        <begin position="1"/>
        <end position="21"/>
    </location>
</feature>
<dbReference type="AlphaFoldDB" id="A0A034VQ82"/>